<protein>
    <recommendedName>
        <fullName evidence="2">DUF6533 domain-containing protein</fullName>
    </recommendedName>
</protein>
<feature type="non-terminal residue" evidence="3">
    <location>
        <position position="1"/>
    </location>
</feature>
<evidence type="ECO:0000313" key="3">
    <source>
        <dbReference type="EMBL" id="TFK52117.1"/>
    </source>
</evidence>
<evidence type="ECO:0000259" key="2">
    <source>
        <dbReference type="Pfam" id="PF20151"/>
    </source>
</evidence>
<evidence type="ECO:0000256" key="1">
    <source>
        <dbReference type="SAM" id="Phobius"/>
    </source>
</evidence>
<evidence type="ECO:0000313" key="4">
    <source>
        <dbReference type="Proteomes" id="UP000305948"/>
    </source>
</evidence>
<dbReference type="Pfam" id="PF20151">
    <property type="entry name" value="DUF6533"/>
    <property type="match status" value="1"/>
</dbReference>
<feature type="domain" description="DUF6533" evidence="2">
    <location>
        <begin position="2"/>
        <end position="38"/>
    </location>
</feature>
<name>A0A5C3N5J7_9AGAM</name>
<sequence>RLALMFYDMFLNIGREKRLVWDSKFRASSVVYLCVRYPLVAFQVFQVSWTTSTPQVRRPCDTIEQATWGIALIPTRVAICISFVLRVYAVTGGGKFFAGILTLISLLIIGLDIVHVRCPFLRSPSACNLILPPTATVLTFISLIVFDVIATVVISWRLLRAIRESGGFAKLTGQNMVGLVMRSGVLYFNVMTGIQLGAVVLYFGTYSSVLNNYTLLLSSILTARFLLDLRAMA</sequence>
<dbReference type="InterPro" id="IPR045340">
    <property type="entry name" value="DUF6533"/>
</dbReference>
<dbReference type="EMBL" id="ML213510">
    <property type="protein sequence ID" value="TFK52117.1"/>
    <property type="molecule type" value="Genomic_DNA"/>
</dbReference>
<feature type="transmembrane region" description="Helical" evidence="1">
    <location>
        <begin position="66"/>
        <end position="89"/>
    </location>
</feature>
<keyword evidence="4" id="KW-1185">Reference proteome</keyword>
<keyword evidence="1" id="KW-1133">Transmembrane helix</keyword>
<dbReference type="Proteomes" id="UP000305948">
    <property type="component" value="Unassembled WGS sequence"/>
</dbReference>
<accession>A0A5C3N5J7</accession>
<dbReference type="OrthoDB" id="3258863at2759"/>
<dbReference type="AlphaFoldDB" id="A0A5C3N5J7"/>
<feature type="transmembrane region" description="Helical" evidence="1">
    <location>
        <begin position="96"/>
        <end position="116"/>
    </location>
</feature>
<gene>
    <name evidence="3" type="ORF">OE88DRAFT_1605752</name>
</gene>
<feature type="non-terminal residue" evidence="3">
    <location>
        <position position="233"/>
    </location>
</feature>
<feature type="transmembrane region" description="Helical" evidence="1">
    <location>
        <begin position="25"/>
        <end position="46"/>
    </location>
</feature>
<feature type="transmembrane region" description="Helical" evidence="1">
    <location>
        <begin position="136"/>
        <end position="159"/>
    </location>
</feature>
<reference evidence="3 4" key="1">
    <citation type="journal article" date="2019" name="Nat. Ecol. Evol.">
        <title>Megaphylogeny resolves global patterns of mushroom evolution.</title>
        <authorList>
            <person name="Varga T."/>
            <person name="Krizsan K."/>
            <person name="Foldi C."/>
            <person name="Dima B."/>
            <person name="Sanchez-Garcia M."/>
            <person name="Sanchez-Ramirez S."/>
            <person name="Szollosi G.J."/>
            <person name="Szarkandi J.G."/>
            <person name="Papp V."/>
            <person name="Albert L."/>
            <person name="Andreopoulos W."/>
            <person name="Angelini C."/>
            <person name="Antonin V."/>
            <person name="Barry K.W."/>
            <person name="Bougher N.L."/>
            <person name="Buchanan P."/>
            <person name="Buyck B."/>
            <person name="Bense V."/>
            <person name="Catcheside P."/>
            <person name="Chovatia M."/>
            <person name="Cooper J."/>
            <person name="Damon W."/>
            <person name="Desjardin D."/>
            <person name="Finy P."/>
            <person name="Geml J."/>
            <person name="Haridas S."/>
            <person name="Hughes K."/>
            <person name="Justo A."/>
            <person name="Karasinski D."/>
            <person name="Kautmanova I."/>
            <person name="Kiss B."/>
            <person name="Kocsube S."/>
            <person name="Kotiranta H."/>
            <person name="LaButti K.M."/>
            <person name="Lechner B.E."/>
            <person name="Liimatainen K."/>
            <person name="Lipzen A."/>
            <person name="Lukacs Z."/>
            <person name="Mihaltcheva S."/>
            <person name="Morgado L.N."/>
            <person name="Niskanen T."/>
            <person name="Noordeloos M.E."/>
            <person name="Ohm R.A."/>
            <person name="Ortiz-Santana B."/>
            <person name="Ovrebo C."/>
            <person name="Racz N."/>
            <person name="Riley R."/>
            <person name="Savchenko A."/>
            <person name="Shiryaev A."/>
            <person name="Soop K."/>
            <person name="Spirin V."/>
            <person name="Szebenyi C."/>
            <person name="Tomsovsky M."/>
            <person name="Tulloss R.E."/>
            <person name="Uehling J."/>
            <person name="Grigoriev I.V."/>
            <person name="Vagvolgyi C."/>
            <person name="Papp T."/>
            <person name="Martin F.M."/>
            <person name="Miettinen O."/>
            <person name="Hibbett D.S."/>
            <person name="Nagy L.G."/>
        </authorList>
    </citation>
    <scope>NUCLEOTIDE SEQUENCE [LARGE SCALE GENOMIC DNA]</scope>
    <source>
        <strain evidence="3 4">OMC1185</strain>
    </source>
</reference>
<proteinExistence type="predicted"/>
<keyword evidence="1" id="KW-0472">Membrane</keyword>
<keyword evidence="1" id="KW-0812">Transmembrane</keyword>
<organism evidence="3 4">
    <name type="scientific">Heliocybe sulcata</name>
    <dbReference type="NCBI Taxonomy" id="5364"/>
    <lineage>
        <taxon>Eukaryota</taxon>
        <taxon>Fungi</taxon>
        <taxon>Dikarya</taxon>
        <taxon>Basidiomycota</taxon>
        <taxon>Agaricomycotina</taxon>
        <taxon>Agaricomycetes</taxon>
        <taxon>Gloeophyllales</taxon>
        <taxon>Gloeophyllaceae</taxon>
        <taxon>Heliocybe</taxon>
    </lineage>
</organism>
<feature type="transmembrane region" description="Helical" evidence="1">
    <location>
        <begin position="179"/>
        <end position="203"/>
    </location>
</feature>